<feature type="compositionally biased region" description="Basic residues" evidence="1">
    <location>
        <begin position="124"/>
        <end position="133"/>
    </location>
</feature>
<keyword evidence="3" id="KW-1185">Reference proteome</keyword>
<feature type="compositionally biased region" description="Pro residues" evidence="1">
    <location>
        <begin position="39"/>
        <end position="61"/>
    </location>
</feature>
<evidence type="ECO:0008006" key="4">
    <source>
        <dbReference type="Google" id="ProtNLM"/>
    </source>
</evidence>
<organism evidence="2 3">
    <name type="scientific">Turnera subulata</name>
    <dbReference type="NCBI Taxonomy" id="218843"/>
    <lineage>
        <taxon>Eukaryota</taxon>
        <taxon>Viridiplantae</taxon>
        <taxon>Streptophyta</taxon>
        <taxon>Embryophyta</taxon>
        <taxon>Tracheophyta</taxon>
        <taxon>Spermatophyta</taxon>
        <taxon>Magnoliopsida</taxon>
        <taxon>eudicotyledons</taxon>
        <taxon>Gunneridae</taxon>
        <taxon>Pentapetalae</taxon>
        <taxon>rosids</taxon>
        <taxon>fabids</taxon>
        <taxon>Malpighiales</taxon>
        <taxon>Passifloraceae</taxon>
        <taxon>Turnera</taxon>
    </lineage>
</organism>
<name>A0A9Q0JEJ7_9ROSI</name>
<dbReference type="Proteomes" id="UP001141552">
    <property type="component" value="Unassembled WGS sequence"/>
</dbReference>
<feature type="compositionally biased region" description="Low complexity" evidence="1">
    <location>
        <begin position="187"/>
        <end position="225"/>
    </location>
</feature>
<feature type="compositionally biased region" description="Low complexity" evidence="1">
    <location>
        <begin position="69"/>
        <end position="82"/>
    </location>
</feature>
<gene>
    <name evidence="2" type="ORF">Tsubulata_029164</name>
</gene>
<feature type="compositionally biased region" description="Low complexity" evidence="1">
    <location>
        <begin position="28"/>
        <end position="38"/>
    </location>
</feature>
<evidence type="ECO:0000313" key="2">
    <source>
        <dbReference type="EMBL" id="KAJ4838753.1"/>
    </source>
</evidence>
<evidence type="ECO:0000256" key="1">
    <source>
        <dbReference type="SAM" id="MobiDB-lite"/>
    </source>
</evidence>
<dbReference type="AlphaFoldDB" id="A0A9Q0JEJ7"/>
<accession>A0A9Q0JEJ7</accession>
<reference evidence="2" key="1">
    <citation type="submission" date="2022-02" db="EMBL/GenBank/DDBJ databases">
        <authorList>
            <person name="Henning P.M."/>
            <person name="McCubbin A.G."/>
            <person name="Shore J.S."/>
        </authorList>
    </citation>
    <scope>NUCLEOTIDE SEQUENCE</scope>
    <source>
        <strain evidence="2">F60SS</strain>
        <tissue evidence="2">Leaves</tissue>
    </source>
</reference>
<reference evidence="2" key="2">
    <citation type="journal article" date="2023" name="Plants (Basel)">
        <title>Annotation of the Turnera subulata (Passifloraceae) Draft Genome Reveals the S-Locus Evolved after the Divergence of Turneroideae from Passifloroideae in a Stepwise Manner.</title>
        <authorList>
            <person name="Henning P.M."/>
            <person name="Roalson E.H."/>
            <person name="Mir W."/>
            <person name="McCubbin A.G."/>
            <person name="Shore J.S."/>
        </authorList>
    </citation>
    <scope>NUCLEOTIDE SEQUENCE</scope>
    <source>
        <strain evidence="2">F60SS</strain>
    </source>
</reference>
<dbReference type="PANTHER" id="PTHR33358">
    <property type="entry name" value="F-BOX PROTEIN WITH A DOMAIN PROTEIN"/>
    <property type="match status" value="1"/>
</dbReference>
<dbReference type="Pfam" id="PF14476">
    <property type="entry name" value="Chloroplast_duf"/>
    <property type="match status" value="1"/>
</dbReference>
<feature type="compositionally biased region" description="Basic residues" evidence="1">
    <location>
        <begin position="265"/>
        <end position="274"/>
    </location>
</feature>
<dbReference type="EMBL" id="JAKUCV010003487">
    <property type="protein sequence ID" value="KAJ4838753.1"/>
    <property type="molecule type" value="Genomic_DNA"/>
</dbReference>
<protein>
    <recommendedName>
        <fullName evidence="4">F-box protein</fullName>
    </recommendedName>
</protein>
<feature type="compositionally biased region" description="Low complexity" evidence="1">
    <location>
        <begin position="158"/>
        <end position="175"/>
    </location>
</feature>
<dbReference type="InterPro" id="IPR027949">
    <property type="entry name" value="Chloroplast_duf"/>
</dbReference>
<dbReference type="OrthoDB" id="1664605at2759"/>
<comment type="caution">
    <text evidence="2">The sequence shown here is derived from an EMBL/GenBank/DDBJ whole genome shotgun (WGS) entry which is preliminary data.</text>
</comment>
<feature type="region of interest" description="Disordered" evidence="1">
    <location>
        <begin position="1"/>
        <end position="304"/>
    </location>
</feature>
<sequence length="670" mass="72243">MRKFGDNRPLSLLDRFEPRLSLSPPPSRSLTPPDWESSPSPPRALEPLALPPPDGFLPRSPPSIASRRVPPAVASSPGAPKPRATTGSSDSVRGRDSPPPDQPVPVFGRPATLRRSGSPEKKKPSSPRRRSFPHVKTTVELPCRPARADPATQPKPAAPVVEEPAAAAPRRATPAEQRRRSTRGRTAPEQAAQQQQQQEAPRRTSNPSASSPASKRARSPSLAPRQNQPKGSSRSRKERAASSHPGTDAAPPKRAKTATTSPAHRGCRSTRRRPITFTAALSVPPLPRIRFPAPKRPQGEESYTRQTIPVDDQDTTRGVLVEDDNKTSSSSRKSTAAKLYATLEAVADRVEMHRNIGEQRNNWNTLLLNSVNMITLTAATMTGVAATAGAPQGGSLLALKLSSTLLFSAAAGMLVIMNKIQPSQLAEEQRNAARLFEQLHNQIQTTLALNNYTEVDVKNAMEKVLALDAAYPLPLLGKMIEKFPEEFEPAVWWPKPNEPQVTKSKTHIWSEELAQEMSQVVRVLRTKDSEDYMRLGNLALKVNKILAISGPLLTGVAAAASAFVGDGSCAGTVAVMAGAMAGIVNTLEHGGQVGMVVEMYRNCAGFFTFMEESIESAAAAAEGREDGEMLEMKVALQLGRSPSQLRDLAHKSSSSLLDGTAVDEFASKLF</sequence>
<proteinExistence type="predicted"/>
<feature type="compositionally biased region" description="Low complexity" evidence="1">
    <location>
        <begin position="249"/>
        <end position="263"/>
    </location>
</feature>
<evidence type="ECO:0000313" key="3">
    <source>
        <dbReference type="Proteomes" id="UP001141552"/>
    </source>
</evidence>
<dbReference type="PANTHER" id="PTHR33358:SF12">
    <property type="entry name" value="F-BOX PROTEIN WITH A DOMAIN PROTEIN"/>
    <property type="match status" value="1"/>
</dbReference>